<sequence>DLLFTADAELQPWLPVNQCQKGRLEEMKSAMKKVPINSTQNNTNLIFIEEPLLRFQATVAAPPEITKLQNYKITNWNGDFMSNSSSKDHENICPQNSISNKDQSSSNSSFKANNGCKLEGNSKLLNQGNKRHDIADPNIRVEEHSTVAPTIEHQNDKFDNASAKLPVMKNNREVTMMNDQNETLHRVDGLENSTLHLIRMMWPSSHKPQRYQHKKDGFTDPKDNNLVNQSSQSQKQHHTKYDYPKVSGNFNKQRDNQAKNEIPIELTTLKFTSRQGLPTIIFKKEDFMVNLAERGSLFENIQEDVHGFPLQTENLHDKSQGATNFKTSDTLKRSQQNEAMHKEVMSTNANDEYRVIHFEDEFDEDTQFFGAQEEDEEEDKETSEHLIKAFGSTIDSDLHKDVQHVT</sequence>
<feature type="region of interest" description="Disordered" evidence="1">
    <location>
        <begin position="84"/>
        <end position="114"/>
    </location>
</feature>
<feature type="compositionally biased region" description="Basic and acidic residues" evidence="1">
    <location>
        <begin position="214"/>
        <end position="223"/>
    </location>
</feature>
<name>A0ABS8SEK7_DATST</name>
<keyword evidence="3" id="KW-1185">Reference proteome</keyword>
<dbReference type="EMBL" id="JACEIK010000446">
    <property type="protein sequence ID" value="MCD7457219.1"/>
    <property type="molecule type" value="Genomic_DNA"/>
</dbReference>
<comment type="caution">
    <text evidence="2">The sequence shown here is derived from an EMBL/GenBank/DDBJ whole genome shotgun (WGS) entry which is preliminary data.</text>
</comment>
<feature type="region of interest" description="Disordered" evidence="1">
    <location>
        <begin position="204"/>
        <end position="258"/>
    </location>
</feature>
<evidence type="ECO:0000313" key="2">
    <source>
        <dbReference type="EMBL" id="MCD7457219.1"/>
    </source>
</evidence>
<feature type="compositionally biased region" description="Low complexity" evidence="1">
    <location>
        <begin position="96"/>
        <end position="114"/>
    </location>
</feature>
<proteinExistence type="predicted"/>
<protein>
    <submittedName>
        <fullName evidence="2">Uncharacterized protein</fullName>
    </submittedName>
</protein>
<organism evidence="2 3">
    <name type="scientific">Datura stramonium</name>
    <name type="common">Jimsonweed</name>
    <name type="synonym">Common thornapple</name>
    <dbReference type="NCBI Taxonomy" id="4076"/>
    <lineage>
        <taxon>Eukaryota</taxon>
        <taxon>Viridiplantae</taxon>
        <taxon>Streptophyta</taxon>
        <taxon>Embryophyta</taxon>
        <taxon>Tracheophyta</taxon>
        <taxon>Spermatophyta</taxon>
        <taxon>Magnoliopsida</taxon>
        <taxon>eudicotyledons</taxon>
        <taxon>Gunneridae</taxon>
        <taxon>Pentapetalae</taxon>
        <taxon>asterids</taxon>
        <taxon>lamiids</taxon>
        <taxon>Solanales</taxon>
        <taxon>Solanaceae</taxon>
        <taxon>Solanoideae</taxon>
        <taxon>Datureae</taxon>
        <taxon>Datura</taxon>
    </lineage>
</organism>
<dbReference type="Proteomes" id="UP000823775">
    <property type="component" value="Unassembled WGS sequence"/>
</dbReference>
<evidence type="ECO:0000313" key="3">
    <source>
        <dbReference type="Proteomes" id="UP000823775"/>
    </source>
</evidence>
<feature type="region of interest" description="Disordered" evidence="1">
    <location>
        <begin position="370"/>
        <end position="390"/>
    </location>
</feature>
<gene>
    <name evidence="2" type="ORF">HAX54_034510</name>
</gene>
<feature type="non-terminal residue" evidence="2">
    <location>
        <position position="406"/>
    </location>
</feature>
<evidence type="ECO:0000256" key="1">
    <source>
        <dbReference type="SAM" id="MobiDB-lite"/>
    </source>
</evidence>
<feature type="non-terminal residue" evidence="2">
    <location>
        <position position="1"/>
    </location>
</feature>
<reference evidence="2 3" key="1">
    <citation type="journal article" date="2021" name="BMC Genomics">
        <title>Datura genome reveals duplications of psychoactive alkaloid biosynthetic genes and high mutation rate following tissue culture.</title>
        <authorList>
            <person name="Rajewski A."/>
            <person name="Carter-House D."/>
            <person name="Stajich J."/>
            <person name="Litt A."/>
        </authorList>
    </citation>
    <scope>NUCLEOTIDE SEQUENCE [LARGE SCALE GENOMIC DNA]</scope>
    <source>
        <strain evidence="2">AR-01</strain>
    </source>
</reference>
<feature type="compositionally biased region" description="Acidic residues" evidence="1">
    <location>
        <begin position="370"/>
        <end position="381"/>
    </location>
</feature>
<accession>A0ABS8SEK7</accession>